<protein>
    <submittedName>
        <fullName evidence="3">Unnamed protein product</fullName>
    </submittedName>
</protein>
<dbReference type="EMBL" id="BSXN01000234">
    <property type="protein sequence ID" value="GME67709.1"/>
    <property type="molecule type" value="Genomic_DNA"/>
</dbReference>
<feature type="region of interest" description="Disordered" evidence="1">
    <location>
        <begin position="108"/>
        <end position="133"/>
    </location>
</feature>
<dbReference type="Proteomes" id="UP001165120">
    <property type="component" value="Unassembled WGS sequence"/>
</dbReference>
<feature type="region of interest" description="Disordered" evidence="1">
    <location>
        <begin position="311"/>
        <end position="362"/>
    </location>
</feature>
<feature type="region of interest" description="Disordered" evidence="1">
    <location>
        <begin position="178"/>
        <end position="241"/>
    </location>
</feature>
<dbReference type="GO" id="GO:0005737">
    <property type="term" value="C:cytoplasm"/>
    <property type="evidence" value="ECO:0007669"/>
    <property type="project" value="TreeGrafter"/>
</dbReference>
<feature type="compositionally biased region" description="Low complexity" evidence="1">
    <location>
        <begin position="490"/>
        <end position="499"/>
    </location>
</feature>
<dbReference type="PROSITE" id="PS51411">
    <property type="entry name" value="PSP1_C"/>
    <property type="match status" value="1"/>
</dbReference>
<evidence type="ECO:0000313" key="4">
    <source>
        <dbReference type="Proteomes" id="UP001165120"/>
    </source>
</evidence>
<reference evidence="3" key="1">
    <citation type="submission" date="2023-04" db="EMBL/GenBank/DDBJ databases">
        <title>Candida boidinii NBRC 10035.</title>
        <authorList>
            <person name="Ichikawa N."/>
            <person name="Sato H."/>
            <person name="Tonouchi N."/>
        </authorList>
    </citation>
    <scope>NUCLEOTIDE SEQUENCE</scope>
    <source>
        <strain evidence="3">NBRC 10035</strain>
    </source>
</reference>
<name>A0A9W6WEN6_CANBO</name>
<proteinExistence type="predicted"/>
<feature type="compositionally biased region" description="Low complexity" evidence="1">
    <location>
        <begin position="322"/>
        <end position="355"/>
    </location>
</feature>
<feature type="domain" description="PSP1 C-terminal" evidence="2">
    <location>
        <begin position="518"/>
        <end position="603"/>
    </location>
</feature>
<organism evidence="3 4">
    <name type="scientific">Candida boidinii</name>
    <name type="common">Yeast</name>
    <dbReference type="NCBI Taxonomy" id="5477"/>
    <lineage>
        <taxon>Eukaryota</taxon>
        <taxon>Fungi</taxon>
        <taxon>Dikarya</taxon>
        <taxon>Ascomycota</taxon>
        <taxon>Saccharomycotina</taxon>
        <taxon>Pichiomycetes</taxon>
        <taxon>Pichiales</taxon>
        <taxon>Pichiaceae</taxon>
        <taxon>Ogataea</taxon>
        <taxon>Ogataea/Candida clade</taxon>
    </lineage>
</organism>
<feature type="compositionally biased region" description="Basic residues" evidence="1">
    <location>
        <begin position="479"/>
        <end position="489"/>
    </location>
</feature>
<dbReference type="InterPro" id="IPR007557">
    <property type="entry name" value="PSP1_C"/>
</dbReference>
<gene>
    <name evidence="3" type="ORF">Cboi02_000108600</name>
</gene>
<evidence type="ECO:0000313" key="3">
    <source>
        <dbReference type="EMBL" id="GME67709.1"/>
    </source>
</evidence>
<comment type="caution">
    <text evidence="3">The sequence shown here is derived from an EMBL/GenBank/DDBJ whole genome shotgun (WGS) entry which is preliminary data.</text>
</comment>
<feature type="compositionally biased region" description="Low complexity" evidence="1">
    <location>
        <begin position="182"/>
        <end position="233"/>
    </location>
</feature>
<dbReference type="Pfam" id="PF04468">
    <property type="entry name" value="PSP1"/>
    <property type="match status" value="1"/>
</dbReference>
<dbReference type="PANTHER" id="PTHR43830">
    <property type="entry name" value="PROTEIN PSP1"/>
    <property type="match status" value="1"/>
</dbReference>
<keyword evidence="4" id="KW-1185">Reference proteome</keyword>
<feature type="region of interest" description="Disordered" evidence="1">
    <location>
        <begin position="470"/>
        <end position="500"/>
    </location>
</feature>
<evidence type="ECO:0000256" key="1">
    <source>
        <dbReference type="SAM" id="MobiDB-lite"/>
    </source>
</evidence>
<feature type="region of interest" description="Disordered" evidence="1">
    <location>
        <begin position="1"/>
        <end position="27"/>
    </location>
</feature>
<accession>A0A9W6WEN6</accession>
<dbReference type="AlphaFoldDB" id="A0A9W6WEN6"/>
<dbReference type="InterPro" id="IPR047767">
    <property type="entry name" value="PSP1-like"/>
</dbReference>
<dbReference type="PANTHER" id="PTHR43830:SF3">
    <property type="entry name" value="PROTEIN PSP1"/>
    <property type="match status" value="1"/>
</dbReference>
<sequence>MFMNMNNQILNQQQQHQQPQQQPQQQQNQYNLTVGDFTNQTNKLRSASWDYVNIDTNLQNGFGYQLNNNNNNAVRSNGFMSPPTSAMGADSFKSNNYVFAGRNNSIGSFSRQQQQQQQPGSNSSSISTASSSITTQNMIPQQLQQQQAFFQNGVMSNHPQQLVNPNISLMNNNNQFVPESFANNANNGTNSNTNNSGLISASSFNNHTNNNNHNNINRLNNSNNDTSNTDNSPSPIPSYGNNPLSSSYVTLENGLILDRSTSTIITSSVLKNQFNTATNYFGDFNISLKIVKELNLLLGIVDNSLDECSPRSSIAPIGNNNDTTTPPKSNDSTTTTTPTNSTSKIEKASSSSSSSTTPDADDVDLKITQKRVDDLLNYLILQNEDLQSTTHRTAKNYSLILNKNGKLDIISLPKSSNLQLSPKDLIIIDGDRGKDLVMVLKPVIDFRFALLFNYLKKKLHLKSLEFGNSSGSNPNNNHNHNHNNNRNGHHNNNNNHNNNMQKQSIINEDENFITLPNKQVLSFAKPQELTQLTNKYNDELMALKICLNYVSSLNLDLIIKNVEFQFDKKKLIIYYYCLRRLDFRGFIKELFKIYKTRIWLCAVLPLEKSYKPLLNYEIEKNKITSENEISNSSNSTNNNSILLMKALSNENISDLVITDSLPVQDNINTLTEITEPIYFHSKIFLSLIDWFKYEISNKESFEKNFKFINRG</sequence>
<evidence type="ECO:0000259" key="2">
    <source>
        <dbReference type="PROSITE" id="PS51411"/>
    </source>
</evidence>